<dbReference type="EMBL" id="CAEKDK010000001">
    <property type="protein sequence ID" value="CAB4264551.1"/>
    <property type="molecule type" value="Genomic_DNA"/>
</dbReference>
<protein>
    <submittedName>
        <fullName evidence="1">Uncharacterized protein</fullName>
    </submittedName>
</protein>
<accession>A0A6J5TKW9</accession>
<evidence type="ECO:0000313" key="1">
    <source>
        <dbReference type="EMBL" id="CAB4264551.1"/>
    </source>
</evidence>
<organism evidence="1 2">
    <name type="scientific">Prunus armeniaca</name>
    <name type="common">Apricot</name>
    <name type="synonym">Armeniaca vulgaris</name>
    <dbReference type="NCBI Taxonomy" id="36596"/>
    <lineage>
        <taxon>Eukaryota</taxon>
        <taxon>Viridiplantae</taxon>
        <taxon>Streptophyta</taxon>
        <taxon>Embryophyta</taxon>
        <taxon>Tracheophyta</taxon>
        <taxon>Spermatophyta</taxon>
        <taxon>Magnoliopsida</taxon>
        <taxon>eudicotyledons</taxon>
        <taxon>Gunneridae</taxon>
        <taxon>Pentapetalae</taxon>
        <taxon>rosids</taxon>
        <taxon>fabids</taxon>
        <taxon>Rosales</taxon>
        <taxon>Rosaceae</taxon>
        <taxon>Amygdaloideae</taxon>
        <taxon>Amygdaleae</taxon>
        <taxon>Prunus</taxon>
    </lineage>
</organism>
<gene>
    <name evidence="1" type="ORF">CURHAP_LOCUS6425</name>
</gene>
<dbReference type="AlphaFoldDB" id="A0A6J5TKW9"/>
<reference evidence="1 2" key="1">
    <citation type="submission" date="2020-05" db="EMBL/GenBank/DDBJ databases">
        <authorList>
            <person name="Campoy J."/>
            <person name="Schneeberger K."/>
            <person name="Spophaly S."/>
        </authorList>
    </citation>
    <scope>NUCLEOTIDE SEQUENCE [LARGE SCALE GENOMIC DNA]</scope>
    <source>
        <strain evidence="1">PruArmRojPasFocal</strain>
    </source>
</reference>
<evidence type="ECO:0000313" key="2">
    <source>
        <dbReference type="Proteomes" id="UP000507222"/>
    </source>
</evidence>
<dbReference type="Proteomes" id="UP000507222">
    <property type="component" value="Unassembled WGS sequence"/>
</dbReference>
<proteinExistence type="predicted"/>
<name>A0A6J5TKW9_PRUAR</name>
<sequence length="490" mass="52090">MPPKALKALKAALIKLKILMNDKDIALAVAEAVEAAAAATAAVSTPCFRKLMLSVDVDSEVESAVDLLKEMYNEVVAAVILKSPFYVELNAKGYKFVEQEHPPEAESEHSPEVAAAPSKVEATINLKILINGKNLPTTIAEEATATPKALKAQPNKLKILMNDKDIALAMVEAAEAAAATTTAVQTTSFRKSMLPVESAVDLLKEMYNDVVAAAILKSPACDAVAFIKSPVAAAAAIDFFVLCTFTASSFDSAAFVPPSTPLPPQPTLTPTAMAASPPRILIDNFYAELNANGYKFAELEHPPEAKLEHPPKVAAAPSKAGVAINLKILIKGKDLNTAIAKDVTATLNAPKALKAALMKLKIVMNDKDIALVMAEVVEAAAAATATVPTSRFRKPMLLVNVDLEVESATDLLREMYNEVELMLLVEEACDAVAFIESPAAPAAAIDIFVLCTFMASPSDYATYVLPLLRSLLSLLVLRSILNLLVLCSLR</sequence>